<dbReference type="CDD" id="cd02120">
    <property type="entry name" value="PA_subtilisin_like"/>
    <property type="match status" value="1"/>
</dbReference>
<dbReference type="PROSITE" id="PS51892">
    <property type="entry name" value="SUBTILASE"/>
    <property type="match status" value="1"/>
</dbReference>
<dbReference type="AlphaFoldDB" id="A0AAW1HJX6"/>
<protein>
    <submittedName>
        <fullName evidence="10">Uncharacterized protein</fullName>
    </submittedName>
</protein>
<feature type="domain" description="Peptidase S8/S53" evidence="7">
    <location>
        <begin position="15"/>
        <end position="407"/>
    </location>
</feature>
<dbReference type="GO" id="GO:0006508">
    <property type="term" value="P:proteolysis"/>
    <property type="evidence" value="ECO:0007669"/>
    <property type="project" value="UniProtKB-KW"/>
</dbReference>
<comment type="similarity">
    <text evidence="1 6">Belongs to the peptidase S8 family.</text>
</comment>
<evidence type="ECO:0000313" key="11">
    <source>
        <dbReference type="Proteomes" id="UP001443914"/>
    </source>
</evidence>
<evidence type="ECO:0000256" key="4">
    <source>
        <dbReference type="ARBA" id="ARBA00022801"/>
    </source>
</evidence>
<dbReference type="EMBL" id="JBDFQZ010000011">
    <property type="protein sequence ID" value="KAK9677036.1"/>
    <property type="molecule type" value="Genomic_DNA"/>
</dbReference>
<organism evidence="10 11">
    <name type="scientific">Saponaria officinalis</name>
    <name type="common">Common soapwort</name>
    <name type="synonym">Lychnis saponaria</name>
    <dbReference type="NCBI Taxonomy" id="3572"/>
    <lineage>
        <taxon>Eukaryota</taxon>
        <taxon>Viridiplantae</taxon>
        <taxon>Streptophyta</taxon>
        <taxon>Embryophyta</taxon>
        <taxon>Tracheophyta</taxon>
        <taxon>Spermatophyta</taxon>
        <taxon>Magnoliopsida</taxon>
        <taxon>eudicotyledons</taxon>
        <taxon>Gunneridae</taxon>
        <taxon>Pentapetalae</taxon>
        <taxon>Caryophyllales</taxon>
        <taxon>Caryophyllaceae</taxon>
        <taxon>Caryophylleae</taxon>
        <taxon>Saponaria</taxon>
    </lineage>
</organism>
<dbReference type="Pfam" id="PF17766">
    <property type="entry name" value="fn3_6"/>
    <property type="match status" value="1"/>
</dbReference>
<dbReference type="SUPFAM" id="SSF52743">
    <property type="entry name" value="Subtilisin-like"/>
    <property type="match status" value="1"/>
</dbReference>
<dbReference type="Gene3D" id="3.40.50.200">
    <property type="entry name" value="Peptidase S8/S53 domain"/>
    <property type="match status" value="1"/>
</dbReference>
<sequence length="596" mass="62714">MATIKAINSYSAEAAQGPINETKNAKSPLDTEGHGTHCTSTAAGSVVPNANVFGYAQGSARGMAYRARIAVYKICWSTGCHGSDILAAMDQAIVDGVDVISLSVGGNPSANPYFKDTIAIGAFRAAQKGVVVSVAAGNSGFKDFTAVNVAPWILTVGASTIDRKFHADVVLGDGRWFEGVSLYDGKRLNESVFWGLVNGKDVGSERCEDGKLDASKVASKMVICEVGGTARAAKGYAVKQAGGVGMILVNHVVKAEGLIADAHLIAATAVTSTAGNQIKDYMSSNPNPTATIDFRGTVVGPTTLSPRVAAFSGRGPNKVTPEILKPDVVAPGVNILAGWTGFTSPTGLNVDPRRVQFNIISGTSMACPHVSGLAALLKSAHPNWSVSAKSALMTTSYNLDNSGKNLTDVATGNPSTPFAHGSGHVDPNKALDPGLVYDSDVNDYIDFLCSIGYNQKQISTFVKDPATINCGTRNLSSLGDLNYPSFSVVFGSGQKVVKYTRRVTNVGPSAHAVYRVNVNAPSNVRVRVVPERLIFRARKPTLSYEIRFTSTATDARSVNGTSSFGSIEWSDGSHRVRSPIAVRWVMGTQENMVASI</sequence>
<accession>A0AAW1HJX6</accession>
<comment type="caution">
    <text evidence="10">The sequence shown here is derived from an EMBL/GenBank/DDBJ whole genome shotgun (WGS) entry which is preliminary data.</text>
</comment>
<dbReference type="InterPro" id="IPR036852">
    <property type="entry name" value="Peptidase_S8/S53_dom_sf"/>
</dbReference>
<evidence type="ECO:0000256" key="2">
    <source>
        <dbReference type="ARBA" id="ARBA00022670"/>
    </source>
</evidence>
<keyword evidence="5" id="KW-0720">Serine protease</keyword>
<dbReference type="InterPro" id="IPR022398">
    <property type="entry name" value="Peptidase_S8_His-AS"/>
</dbReference>
<keyword evidence="3" id="KW-0732">Signal</keyword>
<dbReference type="PROSITE" id="PS00138">
    <property type="entry name" value="SUBTILASE_SER"/>
    <property type="match status" value="1"/>
</dbReference>
<evidence type="ECO:0000256" key="6">
    <source>
        <dbReference type="PROSITE-ProRule" id="PRU01240"/>
    </source>
</evidence>
<feature type="domain" description="PA" evidence="8">
    <location>
        <begin position="203"/>
        <end position="278"/>
    </location>
</feature>
<name>A0AAW1HJX6_SAPOF</name>
<dbReference type="InterPro" id="IPR003137">
    <property type="entry name" value="PA_domain"/>
</dbReference>
<dbReference type="Proteomes" id="UP001443914">
    <property type="component" value="Unassembled WGS sequence"/>
</dbReference>
<dbReference type="Pfam" id="PF02225">
    <property type="entry name" value="PA"/>
    <property type="match status" value="1"/>
</dbReference>
<dbReference type="InterPro" id="IPR015500">
    <property type="entry name" value="Peptidase_S8_subtilisin-rel"/>
</dbReference>
<dbReference type="InterPro" id="IPR000209">
    <property type="entry name" value="Peptidase_S8/S53_dom"/>
</dbReference>
<dbReference type="PRINTS" id="PR00723">
    <property type="entry name" value="SUBTILISIN"/>
</dbReference>
<evidence type="ECO:0000256" key="5">
    <source>
        <dbReference type="ARBA" id="ARBA00022825"/>
    </source>
</evidence>
<reference evidence="10" key="1">
    <citation type="submission" date="2024-03" db="EMBL/GenBank/DDBJ databases">
        <title>WGS assembly of Saponaria officinalis var. Norfolk2.</title>
        <authorList>
            <person name="Jenkins J."/>
            <person name="Shu S."/>
            <person name="Grimwood J."/>
            <person name="Barry K."/>
            <person name="Goodstein D."/>
            <person name="Schmutz J."/>
            <person name="Leebens-Mack J."/>
            <person name="Osbourn A."/>
        </authorList>
    </citation>
    <scope>NUCLEOTIDE SEQUENCE [LARGE SCALE GENOMIC DNA]</scope>
    <source>
        <strain evidence="10">JIC</strain>
    </source>
</reference>
<evidence type="ECO:0000259" key="7">
    <source>
        <dbReference type="Pfam" id="PF00082"/>
    </source>
</evidence>
<evidence type="ECO:0000256" key="3">
    <source>
        <dbReference type="ARBA" id="ARBA00022729"/>
    </source>
</evidence>
<dbReference type="PROSITE" id="PS00137">
    <property type="entry name" value="SUBTILASE_HIS"/>
    <property type="match status" value="1"/>
</dbReference>
<dbReference type="FunFam" id="2.60.40.2310:FF:000001">
    <property type="entry name" value="Subtilisin-like protease SBT1.5"/>
    <property type="match status" value="1"/>
</dbReference>
<feature type="domain" description="Subtilisin-like protease fibronectin type-III" evidence="9">
    <location>
        <begin position="480"/>
        <end position="582"/>
    </location>
</feature>
<dbReference type="GO" id="GO:0004252">
    <property type="term" value="F:serine-type endopeptidase activity"/>
    <property type="evidence" value="ECO:0007669"/>
    <property type="project" value="InterPro"/>
</dbReference>
<dbReference type="Gene3D" id="3.50.30.30">
    <property type="match status" value="1"/>
</dbReference>
<evidence type="ECO:0000256" key="1">
    <source>
        <dbReference type="ARBA" id="ARBA00011073"/>
    </source>
</evidence>
<gene>
    <name evidence="10" type="ORF">RND81_11G117800</name>
</gene>
<comment type="caution">
    <text evidence="6">Lacks conserved residue(s) required for the propagation of feature annotation.</text>
</comment>
<dbReference type="FunFam" id="3.50.30.30:FF:000005">
    <property type="entry name" value="subtilisin-like protease SBT1.5"/>
    <property type="match status" value="1"/>
</dbReference>
<evidence type="ECO:0000259" key="8">
    <source>
        <dbReference type="Pfam" id="PF02225"/>
    </source>
</evidence>
<proteinExistence type="inferred from homology"/>
<dbReference type="InterPro" id="IPR041469">
    <property type="entry name" value="Subtilisin-like_FN3"/>
</dbReference>
<keyword evidence="4" id="KW-0378">Hydrolase</keyword>
<dbReference type="Gene3D" id="2.60.40.2310">
    <property type="match status" value="1"/>
</dbReference>
<dbReference type="Pfam" id="PF00082">
    <property type="entry name" value="Peptidase_S8"/>
    <property type="match status" value="1"/>
</dbReference>
<dbReference type="InterPro" id="IPR023828">
    <property type="entry name" value="Peptidase_S8_Ser-AS"/>
</dbReference>
<evidence type="ECO:0000259" key="9">
    <source>
        <dbReference type="Pfam" id="PF17766"/>
    </source>
</evidence>
<keyword evidence="11" id="KW-1185">Reference proteome</keyword>
<keyword evidence="2" id="KW-0645">Protease</keyword>
<dbReference type="PANTHER" id="PTHR10795">
    <property type="entry name" value="PROPROTEIN CONVERTASE SUBTILISIN/KEXIN"/>
    <property type="match status" value="1"/>
</dbReference>
<evidence type="ECO:0000313" key="10">
    <source>
        <dbReference type="EMBL" id="KAK9677036.1"/>
    </source>
</evidence>
<dbReference type="InterPro" id="IPR045051">
    <property type="entry name" value="SBT"/>
</dbReference>